<keyword evidence="1" id="KW-1133">Transmembrane helix</keyword>
<dbReference type="EMBL" id="CP043494">
    <property type="protein sequence ID" value="WNG47664.1"/>
    <property type="molecule type" value="Genomic_DNA"/>
</dbReference>
<organism evidence="2 3">
    <name type="scientific">Archangium minus</name>
    <dbReference type="NCBI Taxonomy" id="83450"/>
    <lineage>
        <taxon>Bacteria</taxon>
        <taxon>Pseudomonadati</taxon>
        <taxon>Myxococcota</taxon>
        <taxon>Myxococcia</taxon>
        <taxon>Myxococcales</taxon>
        <taxon>Cystobacterineae</taxon>
        <taxon>Archangiaceae</taxon>
        <taxon>Archangium</taxon>
    </lineage>
</organism>
<evidence type="ECO:0000313" key="2">
    <source>
        <dbReference type="EMBL" id="WNG47664.1"/>
    </source>
</evidence>
<sequence length="114" mass="12521">MIGSPDTPRPAGMVDALLSSGSERPILLYRGSCPKCRLLSRLAVIAALGVLRRIPIGSDEADRLYRRHPGTEGQLALFHGDLMATGPRVIPFALLLFIRIWAGRLTKEKKVEKC</sequence>
<name>A0ABY9WWY6_9BACT</name>
<accession>A0ABY9WWY6</accession>
<gene>
    <name evidence="2" type="ORF">F0U60_28710</name>
</gene>
<keyword evidence="3" id="KW-1185">Reference proteome</keyword>
<feature type="transmembrane region" description="Helical" evidence="1">
    <location>
        <begin position="76"/>
        <end position="102"/>
    </location>
</feature>
<keyword evidence="1" id="KW-0812">Transmembrane</keyword>
<protein>
    <submittedName>
        <fullName evidence="2">Uncharacterized protein</fullName>
    </submittedName>
</protein>
<reference evidence="2 3" key="1">
    <citation type="submission" date="2019-08" db="EMBL/GenBank/DDBJ databases">
        <title>Archangium and Cystobacter genomes.</title>
        <authorList>
            <person name="Chen I.-C.K."/>
            <person name="Wielgoss S."/>
        </authorList>
    </citation>
    <scope>NUCLEOTIDE SEQUENCE [LARGE SCALE GENOMIC DNA]</scope>
    <source>
        <strain evidence="2 3">Cbm 6</strain>
    </source>
</reference>
<proteinExistence type="predicted"/>
<dbReference type="RefSeq" id="WP_395804270.1">
    <property type="nucleotide sequence ID" value="NZ_CP043494.1"/>
</dbReference>
<evidence type="ECO:0000256" key="1">
    <source>
        <dbReference type="SAM" id="Phobius"/>
    </source>
</evidence>
<evidence type="ECO:0000313" key="3">
    <source>
        <dbReference type="Proteomes" id="UP001611383"/>
    </source>
</evidence>
<dbReference type="Proteomes" id="UP001611383">
    <property type="component" value="Chromosome"/>
</dbReference>
<keyword evidence="1" id="KW-0472">Membrane</keyword>